<feature type="compositionally biased region" description="Low complexity" evidence="1">
    <location>
        <begin position="141"/>
        <end position="155"/>
    </location>
</feature>
<dbReference type="AlphaFoldDB" id="A0AA88D4Q3"/>
<proteinExistence type="predicted"/>
<feature type="region of interest" description="Disordered" evidence="1">
    <location>
        <begin position="544"/>
        <end position="576"/>
    </location>
</feature>
<dbReference type="EMBL" id="BTGU01003109">
    <property type="protein sequence ID" value="GMN26904.1"/>
    <property type="molecule type" value="Genomic_DNA"/>
</dbReference>
<organism evidence="2 3">
    <name type="scientific">Ficus carica</name>
    <name type="common">Common fig</name>
    <dbReference type="NCBI Taxonomy" id="3494"/>
    <lineage>
        <taxon>Eukaryota</taxon>
        <taxon>Viridiplantae</taxon>
        <taxon>Streptophyta</taxon>
        <taxon>Embryophyta</taxon>
        <taxon>Tracheophyta</taxon>
        <taxon>Spermatophyta</taxon>
        <taxon>Magnoliopsida</taxon>
        <taxon>eudicotyledons</taxon>
        <taxon>Gunneridae</taxon>
        <taxon>Pentapetalae</taxon>
        <taxon>rosids</taxon>
        <taxon>fabids</taxon>
        <taxon>Rosales</taxon>
        <taxon>Moraceae</taxon>
        <taxon>Ficeae</taxon>
        <taxon>Ficus</taxon>
    </lineage>
</organism>
<sequence length="759" mass="83500">MPAPVGVAPATAVSTCGAVWRGQQGTYHVTLGSYEGRPVLVNNTDLSHYLPRNYRELPRTSDRVFKAAKFEKIREDRSVSPIAQAREGTARLEQILQVGLATRPDQEFIEELNGAAQVQLAPVVGLTASRNAASERTANQASTSGSEGFESSESTAFVGKPIQSRQHGRRRALHINGLLIYWMADMEMVNQAGDCPVYTVDYFTSTVASQYLEALRKDFEIPNEVELMVPGPNDIPSRPPPGYITLSAEFFQAGLRLPFHLYLRRVLRRLNVAPIALQNLYRMKMARSSAGSYYFQGYQGTFITSWPDSDKNYKHLWFFAVGRWLHGRLPYGEVSAWERVPVTFRKGYMWTRGPHTGAVRSSAGSASSFNHGLQSVSSSPGAWGLKIADVDMDLLLGQLYPARGLRIEEPTMSERGLSGSKRPSNQDRVARLQQKFAKTGDGGKSPAGTSAAASASVAPSDPPEAWRAIVAKFDDRLTFEVAEFSQRSDHVQASENLIKKLMEVVCLAFSGNAAARGYSNRMEEKVTLLDSEVKKAKHVEKVALDKAKKAEEHATKAEDARRKKEESRKKAKDELSATRSEYSRYLQEVLPAALEQARRQAVAEYQNSVEFQARLLGEYKEGMRDMKIGFASYNLTVTGVYWFFVSEVSGDTVAEEDGAAMGEAEEGKVTGGEHVIEVVAEDVVVIDKPEARDDPFGTKKAAPDNQQVSRPSLLVVCLSRLVIGLARAPPVGPLECRVCLSRLVIGPAQAPPMVGLGFP</sequence>
<feature type="region of interest" description="Disordered" evidence="1">
    <location>
        <begin position="131"/>
        <end position="155"/>
    </location>
</feature>
<evidence type="ECO:0000313" key="2">
    <source>
        <dbReference type="EMBL" id="GMN26904.1"/>
    </source>
</evidence>
<reference evidence="2" key="1">
    <citation type="submission" date="2023-07" db="EMBL/GenBank/DDBJ databases">
        <title>draft genome sequence of fig (Ficus carica).</title>
        <authorList>
            <person name="Takahashi T."/>
            <person name="Nishimura K."/>
        </authorList>
    </citation>
    <scope>NUCLEOTIDE SEQUENCE</scope>
</reference>
<feature type="compositionally biased region" description="Polar residues" evidence="1">
    <location>
        <begin position="131"/>
        <end position="140"/>
    </location>
</feature>
<dbReference type="Proteomes" id="UP001187192">
    <property type="component" value="Unassembled WGS sequence"/>
</dbReference>
<feature type="compositionally biased region" description="Low complexity" evidence="1">
    <location>
        <begin position="446"/>
        <end position="461"/>
    </location>
</feature>
<feature type="region of interest" description="Disordered" evidence="1">
    <location>
        <begin position="437"/>
        <end position="461"/>
    </location>
</feature>
<accession>A0AA88D4Q3</accession>
<keyword evidence="3" id="KW-1185">Reference proteome</keyword>
<protein>
    <submittedName>
        <fullName evidence="2">Uncharacterized protein</fullName>
    </submittedName>
</protein>
<evidence type="ECO:0000313" key="3">
    <source>
        <dbReference type="Proteomes" id="UP001187192"/>
    </source>
</evidence>
<gene>
    <name evidence="2" type="ORF">TIFTF001_044052</name>
</gene>
<evidence type="ECO:0000256" key="1">
    <source>
        <dbReference type="SAM" id="MobiDB-lite"/>
    </source>
</evidence>
<comment type="caution">
    <text evidence="2">The sequence shown here is derived from an EMBL/GenBank/DDBJ whole genome shotgun (WGS) entry which is preliminary data.</text>
</comment>
<name>A0AA88D4Q3_FICCA</name>